<protein>
    <submittedName>
        <fullName evidence="2">Shikimate kinase</fullName>
    </submittedName>
</protein>
<dbReference type="InterPro" id="IPR027417">
    <property type="entry name" value="P-loop_NTPase"/>
</dbReference>
<reference evidence="2" key="1">
    <citation type="submission" date="2022-11" db="EMBL/GenBank/DDBJ databases">
        <title>Streptococcus macedonicus and Acinetobacter baumannii: co-inhabitants of the cheese production environment.</title>
        <authorList>
            <person name="Johnson J."/>
        </authorList>
    </citation>
    <scope>NUCLEOTIDE SEQUENCE</scope>
    <source>
        <strain evidence="2">E37</strain>
    </source>
</reference>
<organism evidence="2 3">
    <name type="scientific">Streptococcus macedonicus</name>
    <name type="common">Streptococcus gallolyticus macedonicus</name>
    <dbReference type="NCBI Taxonomy" id="59310"/>
    <lineage>
        <taxon>Bacteria</taxon>
        <taxon>Bacillati</taxon>
        <taxon>Bacillota</taxon>
        <taxon>Bacilli</taxon>
        <taxon>Lactobacillales</taxon>
        <taxon>Streptococcaceae</taxon>
        <taxon>Streptococcus</taxon>
    </lineage>
</organism>
<dbReference type="AlphaFoldDB" id="A0AA47FFL6"/>
<gene>
    <name evidence="2" type="ORF">OQG81_03040</name>
    <name evidence="1" type="ORF">OQH01_00920</name>
</gene>
<evidence type="ECO:0000313" key="4">
    <source>
        <dbReference type="Proteomes" id="UP001209889"/>
    </source>
</evidence>
<dbReference type="Proteomes" id="UP001209889">
    <property type="component" value="Unassembled WGS sequence"/>
</dbReference>
<reference evidence="4" key="2">
    <citation type="submission" date="2022-11" db="EMBL/GenBank/DDBJ databases">
        <title>Streptococcus macedonicus and Acinetobacter baumannii: co-inhabitants of the cheese production environment.</title>
        <authorList>
            <person name="Johnson J."/>
            <person name="Curtin C."/>
            <person name="Waite-Cusic J."/>
        </authorList>
    </citation>
    <scope>NUCLEOTIDE SEQUENCE [LARGE SCALE GENOMIC DNA]</scope>
    <source>
        <strain evidence="4">E28</strain>
    </source>
</reference>
<dbReference type="SUPFAM" id="SSF52540">
    <property type="entry name" value="P-loop containing nucleoside triphosphate hydrolases"/>
    <property type="match status" value="1"/>
</dbReference>
<dbReference type="EMBL" id="JAPHJC010000002">
    <property type="protein sequence ID" value="MCW8677145.1"/>
    <property type="molecule type" value="Genomic_DNA"/>
</dbReference>
<reference evidence="4" key="4">
    <citation type="submission" date="2023-07" db="EMBL/GenBank/DDBJ databases">
        <title>Streptococcus macedonicus and Acinetobacter baumannii: co-inhabitants of the cheese production environment.</title>
        <authorList>
            <person name="Johnson J."/>
            <person name="Curtin C."/>
            <person name="Waite-Cusic J."/>
        </authorList>
    </citation>
    <scope>NUCLEOTIDE SEQUENCE [LARGE SCALE GENOMIC DNA]</scope>
    <source>
        <strain evidence="4">E28</strain>
    </source>
</reference>
<evidence type="ECO:0000313" key="1">
    <source>
        <dbReference type="EMBL" id="MCW8677145.1"/>
    </source>
</evidence>
<dbReference type="Proteomes" id="UP001156410">
    <property type="component" value="Chromosome"/>
</dbReference>
<accession>A0AA47FFL6</accession>
<evidence type="ECO:0000313" key="3">
    <source>
        <dbReference type="Proteomes" id="UP001156410"/>
    </source>
</evidence>
<keyword evidence="4" id="KW-1185">Reference proteome</keyword>
<proteinExistence type="predicted"/>
<dbReference type="Gene3D" id="3.40.50.300">
    <property type="entry name" value="P-loop containing nucleotide triphosphate hydrolases"/>
    <property type="match status" value="1"/>
</dbReference>
<sequence>MNLVIIGAQASGKMTIGQEIEKMTNMTLFHNHDSIDSIDFVRRFMKYGPISTELIRKIRMNFFEAFAQSNKPLIFTVVIDFNDSNDIDFLRQIQDVFHSFNRKVLFVELETDLTERLRRNRTEHRLQCKPLKRDLEWSENDILSTMTFAQFNPEKSPEFLKYYYKINNTDLSARESAQLILQKLNDIEKM</sequence>
<reference evidence="1" key="5">
    <citation type="submission" date="2024-05" db="EMBL/GenBank/DDBJ databases">
        <title>Streptococcus macedonicus and Acinetobacter baumannii: co-inhabitants of the cheese production environment.</title>
        <authorList>
            <person name="Johnson J."/>
            <person name="Curtin C."/>
            <person name="Waite-Cusic J."/>
        </authorList>
    </citation>
    <scope>NUCLEOTIDE SEQUENCE</scope>
    <source>
        <strain evidence="1">E28</strain>
    </source>
</reference>
<name>A0AA47FFL6_STRMC</name>
<keyword evidence="2" id="KW-0808">Transferase</keyword>
<reference evidence="2" key="3">
    <citation type="submission" date="2022-11" db="EMBL/GenBank/DDBJ databases">
        <authorList>
            <person name="Johnson J.D."/>
        </authorList>
    </citation>
    <scope>NUCLEOTIDE SEQUENCE</scope>
    <source>
        <strain evidence="1">E28</strain>
        <strain evidence="2">E37</strain>
    </source>
</reference>
<evidence type="ECO:0000313" key="2">
    <source>
        <dbReference type="EMBL" id="WAK64385.1"/>
    </source>
</evidence>
<dbReference type="GO" id="GO:0016301">
    <property type="term" value="F:kinase activity"/>
    <property type="evidence" value="ECO:0007669"/>
    <property type="project" value="UniProtKB-KW"/>
</dbReference>
<dbReference type="EMBL" id="CP113440">
    <property type="protein sequence ID" value="WAK64385.1"/>
    <property type="molecule type" value="Genomic_DNA"/>
</dbReference>
<dbReference type="RefSeq" id="WP_265643822.1">
    <property type="nucleotide sequence ID" value="NZ_CP113440.1"/>
</dbReference>
<keyword evidence="2" id="KW-0418">Kinase</keyword>